<evidence type="ECO:0000313" key="2">
    <source>
        <dbReference type="EMBL" id="KAB2765754.1"/>
    </source>
</evidence>
<evidence type="ECO:0000259" key="1">
    <source>
        <dbReference type="Pfam" id="PF20305"/>
    </source>
</evidence>
<organism evidence="2 3">
    <name type="scientific">Brucella anthropi</name>
    <name type="common">Ochrobactrum anthropi</name>
    <dbReference type="NCBI Taxonomy" id="529"/>
    <lineage>
        <taxon>Bacteria</taxon>
        <taxon>Pseudomonadati</taxon>
        <taxon>Pseudomonadota</taxon>
        <taxon>Alphaproteobacteria</taxon>
        <taxon>Hyphomicrobiales</taxon>
        <taxon>Brucellaceae</taxon>
        <taxon>Brucella/Ochrobactrum group</taxon>
        <taxon>Brucella</taxon>
    </lineage>
</organism>
<dbReference type="InterPro" id="IPR046888">
    <property type="entry name" value="pYEATS"/>
</dbReference>
<sequence>MLRKDRIAPAHALVDEVIAMNGDFAWFALHPTFSPPVLKVSFRGNRARLRVQACRFLRSATKKADAVLGNQKLE</sequence>
<evidence type="ECO:0000313" key="3">
    <source>
        <dbReference type="Proteomes" id="UP000481876"/>
    </source>
</evidence>
<proteinExistence type="predicted"/>
<dbReference type="EMBL" id="WBWS01000020">
    <property type="protein sequence ID" value="KAB2765754.1"/>
    <property type="molecule type" value="Genomic_DNA"/>
</dbReference>
<protein>
    <recommendedName>
        <fullName evidence="1">Prokaryotic YEATS domain-containing protein</fullName>
    </recommendedName>
</protein>
<name>A0A6L3Z356_BRUAN</name>
<accession>A0A6L3Z356</accession>
<feature type="domain" description="Prokaryotic YEATS" evidence="1">
    <location>
        <begin position="22"/>
        <end position="53"/>
    </location>
</feature>
<dbReference type="AlphaFoldDB" id="A0A6L3Z356"/>
<dbReference type="RefSeq" id="WP_151664017.1">
    <property type="nucleotide sequence ID" value="NZ_WBWS01000020.1"/>
</dbReference>
<reference evidence="2 3" key="1">
    <citation type="submission" date="2019-09" db="EMBL/GenBank/DDBJ databases">
        <title>Taxonomic organization of the family Brucellaceae based on a phylogenomic approach.</title>
        <authorList>
            <person name="Leclercq S."/>
            <person name="Cloeckaert A."/>
            <person name="Zygmunt M.S."/>
        </authorList>
    </citation>
    <scope>NUCLEOTIDE SEQUENCE [LARGE SCALE GENOMIC DNA]</scope>
    <source>
        <strain evidence="2 3">LMG 3313</strain>
    </source>
</reference>
<dbReference type="Pfam" id="PF20305">
    <property type="entry name" value="pYEATS"/>
    <property type="match status" value="1"/>
</dbReference>
<dbReference type="Proteomes" id="UP000481876">
    <property type="component" value="Unassembled WGS sequence"/>
</dbReference>
<gene>
    <name evidence="2" type="ORF">F9L04_18400</name>
</gene>
<comment type="caution">
    <text evidence="2">The sequence shown here is derived from an EMBL/GenBank/DDBJ whole genome shotgun (WGS) entry which is preliminary data.</text>
</comment>